<dbReference type="GO" id="GO:0016787">
    <property type="term" value="F:hydrolase activity"/>
    <property type="evidence" value="ECO:0007669"/>
    <property type="project" value="UniProtKB-KW"/>
</dbReference>
<dbReference type="EMBL" id="BARW01008743">
    <property type="protein sequence ID" value="GAI87044.1"/>
    <property type="molecule type" value="Genomic_DNA"/>
</dbReference>
<proteinExistence type="predicted"/>
<keyword evidence="3" id="KW-0067">ATP-binding</keyword>
<dbReference type="InterPro" id="IPR011545">
    <property type="entry name" value="DEAD/DEAH_box_helicase_dom"/>
</dbReference>
<evidence type="ECO:0000256" key="1">
    <source>
        <dbReference type="ARBA" id="ARBA00022741"/>
    </source>
</evidence>
<dbReference type="GO" id="GO:0003678">
    <property type="term" value="F:DNA helicase activity"/>
    <property type="evidence" value="ECO:0007669"/>
    <property type="project" value="TreeGrafter"/>
</dbReference>
<accession>X1U437</accession>
<comment type="caution">
    <text evidence="5">The sequence shown here is derived from an EMBL/GenBank/DDBJ whole genome shotgun (WGS) entry which is preliminary data.</text>
</comment>
<dbReference type="SUPFAM" id="SSF52540">
    <property type="entry name" value="P-loop containing nucleoside triphosphate hydrolases"/>
    <property type="match status" value="1"/>
</dbReference>
<gene>
    <name evidence="5" type="ORF">S12H4_17813</name>
</gene>
<evidence type="ECO:0000256" key="2">
    <source>
        <dbReference type="ARBA" id="ARBA00022801"/>
    </source>
</evidence>
<dbReference type="GO" id="GO:0006281">
    <property type="term" value="P:DNA repair"/>
    <property type="evidence" value="ECO:0007669"/>
    <property type="project" value="TreeGrafter"/>
</dbReference>
<dbReference type="InterPro" id="IPR014013">
    <property type="entry name" value="Helic_SF1/SF2_ATP-bd_DinG/Rad3"/>
</dbReference>
<feature type="non-terminal residue" evidence="5">
    <location>
        <position position="297"/>
    </location>
</feature>
<dbReference type="InterPro" id="IPR027417">
    <property type="entry name" value="P-loop_NTPase"/>
</dbReference>
<dbReference type="PANTHER" id="PTHR11472:SF34">
    <property type="entry name" value="REGULATOR OF TELOMERE ELONGATION HELICASE 1"/>
    <property type="match status" value="1"/>
</dbReference>
<dbReference type="GO" id="GO:0003676">
    <property type="term" value="F:nucleic acid binding"/>
    <property type="evidence" value="ECO:0007669"/>
    <property type="project" value="InterPro"/>
</dbReference>
<reference evidence="5" key="1">
    <citation type="journal article" date="2014" name="Front. Microbiol.">
        <title>High frequency of phylogenetically diverse reductive dehalogenase-homologous genes in deep subseafloor sedimentary metagenomes.</title>
        <authorList>
            <person name="Kawai M."/>
            <person name="Futagami T."/>
            <person name="Toyoda A."/>
            <person name="Takaki Y."/>
            <person name="Nishi S."/>
            <person name="Hori S."/>
            <person name="Arai W."/>
            <person name="Tsubouchi T."/>
            <person name="Morono Y."/>
            <person name="Uchiyama I."/>
            <person name="Ito T."/>
            <person name="Fujiyama A."/>
            <person name="Inagaki F."/>
            <person name="Takami H."/>
        </authorList>
    </citation>
    <scope>NUCLEOTIDE SEQUENCE</scope>
    <source>
        <strain evidence="5">Expedition CK06-06</strain>
    </source>
</reference>
<dbReference type="AlphaFoldDB" id="X1U437"/>
<sequence>MSDTQKQPVPSTAKITRLISKKCRDEMRAAIADNRGNEVFFIGKVNAEQCIVEVEPHAFGNQNAVPVLLQLAQPGDVVIHNHPDGPLEPSGADIDIASSLGSMNIGSYIIDNECTRVYVVVKPVVEKRIEPLSPHECLSLISPEGPLARNFPEYEYRPQQYDMTSYIVTAFNTNAIAVIEAGTGTGKSLAYLIPAVLWSLKNQERVIISTNTINLQEQLIHKDIPLLQKCAGLKFASVLMKGRTNYICLRKAAYLKTEPLALEDKSLRAGLNELLGWADKTQDGSLGDLNVQPNERL</sequence>
<evidence type="ECO:0000313" key="5">
    <source>
        <dbReference type="EMBL" id="GAI87044.1"/>
    </source>
</evidence>
<organism evidence="5">
    <name type="scientific">marine sediment metagenome</name>
    <dbReference type="NCBI Taxonomy" id="412755"/>
    <lineage>
        <taxon>unclassified sequences</taxon>
        <taxon>metagenomes</taxon>
        <taxon>ecological metagenomes</taxon>
    </lineage>
</organism>
<evidence type="ECO:0000256" key="3">
    <source>
        <dbReference type="ARBA" id="ARBA00022840"/>
    </source>
</evidence>
<dbReference type="GO" id="GO:0005524">
    <property type="term" value="F:ATP binding"/>
    <property type="evidence" value="ECO:0007669"/>
    <property type="project" value="UniProtKB-KW"/>
</dbReference>
<protein>
    <recommendedName>
        <fullName evidence="4">Helicase ATP-binding domain-containing protein</fullName>
    </recommendedName>
</protein>
<dbReference type="PANTHER" id="PTHR11472">
    <property type="entry name" value="DNA REPAIR DEAD HELICASE RAD3/XP-D SUBFAMILY MEMBER"/>
    <property type="match status" value="1"/>
</dbReference>
<dbReference type="InterPro" id="IPR045028">
    <property type="entry name" value="DinG/Rad3-like"/>
</dbReference>
<dbReference type="Pfam" id="PF00270">
    <property type="entry name" value="DEAD"/>
    <property type="match status" value="1"/>
</dbReference>
<dbReference type="PROSITE" id="PS51193">
    <property type="entry name" value="HELICASE_ATP_BIND_2"/>
    <property type="match status" value="1"/>
</dbReference>
<keyword evidence="1" id="KW-0547">Nucleotide-binding</keyword>
<dbReference type="Gene3D" id="3.40.50.300">
    <property type="entry name" value="P-loop containing nucleotide triphosphate hydrolases"/>
    <property type="match status" value="1"/>
</dbReference>
<dbReference type="SUPFAM" id="SSF102712">
    <property type="entry name" value="JAB1/MPN domain"/>
    <property type="match status" value="1"/>
</dbReference>
<keyword evidence="2" id="KW-0378">Hydrolase</keyword>
<name>X1U437_9ZZZZ</name>
<evidence type="ECO:0000259" key="4">
    <source>
        <dbReference type="PROSITE" id="PS51193"/>
    </source>
</evidence>
<feature type="domain" description="Helicase ATP-binding" evidence="4">
    <location>
        <begin position="146"/>
        <end position="297"/>
    </location>
</feature>